<gene>
    <name evidence="5" type="ORF">SAMN05660971_03055</name>
</gene>
<evidence type="ECO:0000256" key="2">
    <source>
        <dbReference type="ARBA" id="ARBA00023125"/>
    </source>
</evidence>
<dbReference type="Proteomes" id="UP000184123">
    <property type="component" value="Unassembled WGS sequence"/>
</dbReference>
<dbReference type="InterPro" id="IPR020449">
    <property type="entry name" value="Tscrpt_reg_AraC-type_HTH"/>
</dbReference>
<evidence type="ECO:0000313" key="6">
    <source>
        <dbReference type="Proteomes" id="UP000184123"/>
    </source>
</evidence>
<dbReference type="SMART" id="SM00342">
    <property type="entry name" value="HTH_ARAC"/>
    <property type="match status" value="1"/>
</dbReference>
<reference evidence="5 6" key="1">
    <citation type="submission" date="2016-11" db="EMBL/GenBank/DDBJ databases">
        <authorList>
            <person name="Jaros S."/>
            <person name="Januszkiewicz K."/>
            <person name="Wedrychowicz H."/>
        </authorList>
    </citation>
    <scope>NUCLEOTIDE SEQUENCE [LARGE SCALE GENOMIC DNA]</scope>
    <source>
        <strain evidence="5 6">DSM 4740</strain>
    </source>
</reference>
<keyword evidence="3" id="KW-0804">Transcription</keyword>
<feature type="domain" description="HTH araC/xylS-type" evidence="4">
    <location>
        <begin position="155"/>
        <end position="254"/>
    </location>
</feature>
<dbReference type="GO" id="GO:0043565">
    <property type="term" value="F:sequence-specific DNA binding"/>
    <property type="evidence" value="ECO:0007669"/>
    <property type="project" value="InterPro"/>
</dbReference>
<dbReference type="PRINTS" id="PR00032">
    <property type="entry name" value="HTHARAC"/>
</dbReference>
<dbReference type="STRING" id="44933.SAMN05660971_03055"/>
<organism evidence="5 6">
    <name type="scientific">Halomonas cupida</name>
    <dbReference type="NCBI Taxonomy" id="44933"/>
    <lineage>
        <taxon>Bacteria</taxon>
        <taxon>Pseudomonadati</taxon>
        <taxon>Pseudomonadota</taxon>
        <taxon>Gammaproteobacteria</taxon>
        <taxon>Oceanospirillales</taxon>
        <taxon>Halomonadaceae</taxon>
        <taxon>Halomonas</taxon>
    </lineage>
</organism>
<evidence type="ECO:0000256" key="3">
    <source>
        <dbReference type="ARBA" id="ARBA00023163"/>
    </source>
</evidence>
<dbReference type="PANTHER" id="PTHR46796">
    <property type="entry name" value="HTH-TYPE TRANSCRIPTIONAL ACTIVATOR RHAS-RELATED"/>
    <property type="match status" value="1"/>
</dbReference>
<name>A0A1M7J0F9_9GAMM</name>
<protein>
    <submittedName>
        <fullName evidence="5">AraC-type DNA-binding protein</fullName>
    </submittedName>
</protein>
<dbReference type="AlphaFoldDB" id="A0A1M7J0F9"/>
<dbReference type="InterPro" id="IPR018062">
    <property type="entry name" value="HTH_AraC-typ_CS"/>
</dbReference>
<dbReference type="Pfam" id="PF12833">
    <property type="entry name" value="HTH_18"/>
    <property type="match status" value="1"/>
</dbReference>
<dbReference type="Gene3D" id="1.10.10.60">
    <property type="entry name" value="Homeodomain-like"/>
    <property type="match status" value="2"/>
</dbReference>
<evidence type="ECO:0000259" key="4">
    <source>
        <dbReference type="PROSITE" id="PS01124"/>
    </source>
</evidence>
<dbReference type="PANTHER" id="PTHR46796:SF13">
    <property type="entry name" value="HTH-TYPE TRANSCRIPTIONAL ACTIVATOR RHAS"/>
    <property type="match status" value="1"/>
</dbReference>
<dbReference type="SUPFAM" id="SSF46689">
    <property type="entry name" value="Homeodomain-like"/>
    <property type="match status" value="2"/>
</dbReference>
<dbReference type="PROSITE" id="PS00041">
    <property type="entry name" value="HTH_ARAC_FAMILY_1"/>
    <property type="match status" value="1"/>
</dbReference>
<dbReference type="InterPro" id="IPR009057">
    <property type="entry name" value="Homeodomain-like_sf"/>
</dbReference>
<dbReference type="GO" id="GO:0003700">
    <property type="term" value="F:DNA-binding transcription factor activity"/>
    <property type="evidence" value="ECO:0007669"/>
    <property type="project" value="InterPro"/>
</dbReference>
<evidence type="ECO:0000313" key="5">
    <source>
        <dbReference type="EMBL" id="SHM46461.1"/>
    </source>
</evidence>
<accession>A0A1M7J0F9</accession>
<keyword evidence="1" id="KW-0805">Transcription regulation</keyword>
<dbReference type="InterPro" id="IPR018060">
    <property type="entry name" value="HTH_AraC"/>
</dbReference>
<evidence type="ECO:0000256" key="1">
    <source>
        <dbReference type="ARBA" id="ARBA00023015"/>
    </source>
</evidence>
<dbReference type="PROSITE" id="PS01124">
    <property type="entry name" value="HTH_ARAC_FAMILY_2"/>
    <property type="match status" value="1"/>
</dbReference>
<dbReference type="InterPro" id="IPR050204">
    <property type="entry name" value="AraC_XylS_family_regulators"/>
</dbReference>
<proteinExistence type="predicted"/>
<keyword evidence="2 5" id="KW-0238">DNA-binding</keyword>
<dbReference type="EMBL" id="FRCA01000008">
    <property type="protein sequence ID" value="SHM46461.1"/>
    <property type="molecule type" value="Genomic_DNA"/>
</dbReference>
<sequence length="258" mass="29027">MISGDGTMTCSSAPVIEVRDYPDRPLSDRHSFQLLLGQVGMVELEVGGRPVRVSEGIVAPVASGSWHHYLAPADNRILVLDLPVDWCEALDLAALFDTSCDASRSGGWQLPEVLCRQASKLHQHPNIAVDWLEQVTRYLGEHSAARLSRPRLSLLRLLPSLRREPGRRWQVAEMAGLCHLSEAAFARQFRALTGLSPHQWLKRERLSEARRLMLESSSAALTEIALHCGFHDAAHFSRAFRQEQGCSPREWRRQQVRN</sequence>